<reference evidence="2" key="1">
    <citation type="submission" date="2022-11" db="UniProtKB">
        <authorList>
            <consortium name="WormBaseParasite"/>
        </authorList>
    </citation>
    <scope>IDENTIFICATION</scope>
</reference>
<keyword evidence="1" id="KW-1185">Reference proteome</keyword>
<evidence type="ECO:0000313" key="2">
    <source>
        <dbReference type="WBParaSite" id="nRc.2.0.1.t05773-RA"/>
    </source>
</evidence>
<accession>A0A915HWH4</accession>
<dbReference type="Proteomes" id="UP000887565">
    <property type="component" value="Unplaced"/>
</dbReference>
<organism evidence="1 2">
    <name type="scientific">Romanomermis culicivorax</name>
    <name type="common">Nematode worm</name>
    <dbReference type="NCBI Taxonomy" id="13658"/>
    <lineage>
        <taxon>Eukaryota</taxon>
        <taxon>Metazoa</taxon>
        <taxon>Ecdysozoa</taxon>
        <taxon>Nematoda</taxon>
        <taxon>Enoplea</taxon>
        <taxon>Dorylaimia</taxon>
        <taxon>Mermithida</taxon>
        <taxon>Mermithoidea</taxon>
        <taxon>Mermithidae</taxon>
        <taxon>Romanomermis</taxon>
    </lineage>
</organism>
<name>A0A915HWH4_ROMCU</name>
<dbReference type="WBParaSite" id="nRc.2.0.1.t05773-RA">
    <property type="protein sequence ID" value="nRc.2.0.1.t05773-RA"/>
    <property type="gene ID" value="nRc.2.0.1.g05773"/>
</dbReference>
<protein>
    <submittedName>
        <fullName evidence="2">Uncharacterized protein</fullName>
    </submittedName>
</protein>
<dbReference type="AlphaFoldDB" id="A0A915HWH4"/>
<proteinExistence type="predicted"/>
<evidence type="ECO:0000313" key="1">
    <source>
        <dbReference type="Proteomes" id="UP000887565"/>
    </source>
</evidence>
<sequence length="160" mass="18186">MIKYKIIGTQTYSNLVIEAEERPVIGKTYPPSLYPSEKDTLALLPNLSKFCQQRDPCAFYRRAYVPDCKTFACDTVLPDIELENDLIKNINIRNRKSLQKLLLKTPPMAPCLDDLHNIRRTEALLSVQRVMVALQYYATGTFQSFCGDGLEPTKPLQTGL</sequence>